<evidence type="ECO:0000256" key="4">
    <source>
        <dbReference type="ARBA" id="ARBA00022490"/>
    </source>
</evidence>
<comment type="caution">
    <text evidence="14">The sequence shown here is derived from an EMBL/GenBank/DDBJ whole genome shotgun (WGS) entry which is preliminary data.</text>
</comment>
<organism evidence="14 15">
    <name type="scientific">Striga asiatica</name>
    <name type="common">Asiatic witchweed</name>
    <name type="synonym">Buchnera asiatica</name>
    <dbReference type="NCBI Taxonomy" id="4170"/>
    <lineage>
        <taxon>Eukaryota</taxon>
        <taxon>Viridiplantae</taxon>
        <taxon>Streptophyta</taxon>
        <taxon>Embryophyta</taxon>
        <taxon>Tracheophyta</taxon>
        <taxon>Spermatophyta</taxon>
        <taxon>Magnoliopsida</taxon>
        <taxon>eudicotyledons</taxon>
        <taxon>Gunneridae</taxon>
        <taxon>Pentapetalae</taxon>
        <taxon>asterids</taxon>
        <taxon>lamiids</taxon>
        <taxon>Lamiales</taxon>
        <taxon>Orobanchaceae</taxon>
        <taxon>Buchnereae</taxon>
        <taxon>Striga</taxon>
    </lineage>
</organism>
<evidence type="ECO:0000256" key="9">
    <source>
        <dbReference type="ARBA" id="ARBA00023034"/>
    </source>
</evidence>
<dbReference type="PROSITE" id="PS50294">
    <property type="entry name" value="WD_REPEATS_REGION"/>
    <property type="match status" value="1"/>
</dbReference>
<evidence type="ECO:0000256" key="1">
    <source>
        <dbReference type="ARBA" id="ARBA00004255"/>
    </source>
</evidence>
<sequence>MTKFETKSNRVKALSFHSKRPWILVSLHSGVIQLWDYRMGTLIDRFEEHDGPVRGVQFHKSQPLFVSRGVVYLLNAPQILYLTGLDAVVKYVLEGHDRGVDWASFHPTLPLIVSGADDRQVNLAHEWYEYTKAWEVDTLRGHMNNVSCVLFHTRQDIIVSNSENKSIRVWEATKRTDLQTFHREHDRFWILVAHPEMNLLAAGHDSGMIVFKLERECPAFSASGDSLFYVKDSYGRGDTVQDAEIGIGGSVVFIARNSTNTSNNPMTPTVPTRQFDVMDTAQIFDEDVHTWWLIPLDALKDQNKFRFQLMWRDESQQDERTCFNLALESGNIEKALESAKRIDKKDHWYRLGVEALRQENTGIVVCAYQKTKNFERLSFHCLITGNSDKLSKMMKIAEVKNDVMGQFHDALYLGDLPVSQIWVQHSSMRLLSRQLGITNFAPLKSQFVDLYSGSHTYLRAFSLSLAIERGWSKSASPNVLRPSSSISRSSRNSKLGTRPRQLGNSLRPCGTSSPSTRYR</sequence>
<evidence type="ECO:0000256" key="5">
    <source>
        <dbReference type="ARBA" id="ARBA00022574"/>
    </source>
</evidence>
<gene>
    <name evidence="14" type="ORF">STAS_02224</name>
</gene>
<evidence type="ECO:0000259" key="13">
    <source>
        <dbReference type="Pfam" id="PF06957"/>
    </source>
</evidence>
<evidence type="ECO:0000256" key="3">
    <source>
        <dbReference type="ARBA" id="ARBA00022448"/>
    </source>
</evidence>
<dbReference type="Pfam" id="PF00400">
    <property type="entry name" value="WD40"/>
    <property type="match status" value="2"/>
</dbReference>
<keyword evidence="7" id="KW-0931">ER-Golgi transport</keyword>
<dbReference type="InterPro" id="IPR036322">
    <property type="entry name" value="WD40_repeat_dom_sf"/>
</dbReference>
<dbReference type="SMART" id="SM00320">
    <property type="entry name" value="WD40"/>
    <property type="match status" value="5"/>
</dbReference>
<dbReference type="SUPFAM" id="SSF50978">
    <property type="entry name" value="WD40 repeat-like"/>
    <property type="match status" value="1"/>
</dbReference>
<dbReference type="FunFam" id="1.25.40.470:FF:000002">
    <property type="entry name" value="Coatomer subunit alpha"/>
    <property type="match status" value="1"/>
</dbReference>
<dbReference type="GO" id="GO:0006888">
    <property type="term" value="P:endoplasmic reticulum to Golgi vesicle-mediated transport"/>
    <property type="evidence" value="ECO:0007669"/>
    <property type="project" value="TreeGrafter"/>
</dbReference>
<evidence type="ECO:0000313" key="14">
    <source>
        <dbReference type="EMBL" id="GER26569.1"/>
    </source>
</evidence>
<dbReference type="PANTHER" id="PTHR19876:SF1">
    <property type="entry name" value="COATOMER SUBUNIT ALPHA"/>
    <property type="match status" value="1"/>
</dbReference>
<dbReference type="Proteomes" id="UP000325081">
    <property type="component" value="Unassembled WGS sequence"/>
</dbReference>
<dbReference type="InterPro" id="IPR050844">
    <property type="entry name" value="Coatomer_complex_subunit"/>
</dbReference>
<keyword evidence="8" id="KW-0653">Protein transport</keyword>
<dbReference type="OrthoDB" id="10261470at2759"/>
<dbReference type="EMBL" id="BKCP01001113">
    <property type="protein sequence ID" value="GER26569.1"/>
    <property type="molecule type" value="Genomic_DNA"/>
</dbReference>
<dbReference type="Gene3D" id="1.25.40.470">
    <property type="match status" value="1"/>
</dbReference>
<keyword evidence="5 11" id="KW-0853">WD repeat</keyword>
<keyword evidence="15" id="KW-1185">Reference proteome</keyword>
<dbReference type="InterPro" id="IPR010714">
    <property type="entry name" value="Coatomer_asu_C"/>
</dbReference>
<feature type="domain" description="Coatomer alpha subunit C-terminal" evidence="13">
    <location>
        <begin position="426"/>
        <end position="495"/>
    </location>
</feature>
<dbReference type="GO" id="GO:0005198">
    <property type="term" value="F:structural molecule activity"/>
    <property type="evidence" value="ECO:0007669"/>
    <property type="project" value="InterPro"/>
</dbReference>
<dbReference type="PANTHER" id="PTHR19876">
    <property type="entry name" value="COATOMER"/>
    <property type="match status" value="1"/>
</dbReference>
<dbReference type="GO" id="GO:0006886">
    <property type="term" value="P:intracellular protein transport"/>
    <property type="evidence" value="ECO:0007669"/>
    <property type="project" value="InterPro"/>
</dbReference>
<feature type="repeat" description="WD" evidence="11">
    <location>
        <begin position="139"/>
        <end position="180"/>
    </location>
</feature>
<dbReference type="GO" id="GO:0006890">
    <property type="term" value="P:retrograde vesicle-mediated transport, Golgi to endoplasmic reticulum"/>
    <property type="evidence" value="ECO:0007669"/>
    <property type="project" value="TreeGrafter"/>
</dbReference>
<dbReference type="GO" id="GO:0000139">
    <property type="term" value="C:Golgi membrane"/>
    <property type="evidence" value="ECO:0007669"/>
    <property type="project" value="UniProtKB-SubCell"/>
</dbReference>
<feature type="region of interest" description="Disordered" evidence="12">
    <location>
        <begin position="475"/>
        <end position="519"/>
    </location>
</feature>
<evidence type="ECO:0000256" key="8">
    <source>
        <dbReference type="ARBA" id="ARBA00022927"/>
    </source>
</evidence>
<dbReference type="GO" id="GO:0006891">
    <property type="term" value="P:intra-Golgi vesicle-mediated transport"/>
    <property type="evidence" value="ECO:0007669"/>
    <property type="project" value="TreeGrafter"/>
</dbReference>
<keyword evidence="10" id="KW-0472">Membrane</keyword>
<evidence type="ECO:0000256" key="10">
    <source>
        <dbReference type="ARBA" id="ARBA00023136"/>
    </source>
</evidence>
<proteinExistence type="predicted"/>
<evidence type="ECO:0000256" key="12">
    <source>
        <dbReference type="SAM" id="MobiDB-lite"/>
    </source>
</evidence>
<dbReference type="GO" id="GO:0030126">
    <property type="term" value="C:COPI vesicle coat"/>
    <property type="evidence" value="ECO:0007669"/>
    <property type="project" value="InterPro"/>
</dbReference>
<dbReference type="AlphaFoldDB" id="A0A5A7P1E0"/>
<keyword evidence="4" id="KW-0963">Cytoplasm</keyword>
<feature type="compositionally biased region" description="Polar residues" evidence="12">
    <location>
        <begin position="510"/>
        <end position="519"/>
    </location>
</feature>
<evidence type="ECO:0000256" key="6">
    <source>
        <dbReference type="ARBA" id="ARBA00022737"/>
    </source>
</evidence>
<keyword evidence="6" id="KW-0677">Repeat</keyword>
<evidence type="ECO:0000256" key="7">
    <source>
        <dbReference type="ARBA" id="ARBA00022892"/>
    </source>
</evidence>
<name>A0A5A7P1E0_STRAF</name>
<dbReference type="PROSITE" id="PS50082">
    <property type="entry name" value="WD_REPEATS_2"/>
    <property type="match status" value="1"/>
</dbReference>
<accession>A0A5A7P1E0</accession>
<feature type="compositionally biased region" description="Low complexity" evidence="12">
    <location>
        <begin position="481"/>
        <end position="493"/>
    </location>
</feature>
<evidence type="ECO:0000256" key="2">
    <source>
        <dbReference type="ARBA" id="ARBA00004496"/>
    </source>
</evidence>
<evidence type="ECO:0000313" key="15">
    <source>
        <dbReference type="Proteomes" id="UP000325081"/>
    </source>
</evidence>
<protein>
    <submittedName>
        <fullName evidence="14">Coatomer</fullName>
    </submittedName>
</protein>
<comment type="subcellular location">
    <subcellularLocation>
        <location evidence="2">Cytoplasm</location>
    </subcellularLocation>
    <subcellularLocation>
        <location evidence="1">Golgi apparatus membrane</location>
        <topology evidence="1">Peripheral membrane protein</topology>
        <orientation evidence="1">Cytoplasmic side</orientation>
    </subcellularLocation>
</comment>
<dbReference type="InterPro" id="IPR015943">
    <property type="entry name" value="WD40/YVTN_repeat-like_dom_sf"/>
</dbReference>
<evidence type="ECO:0000256" key="11">
    <source>
        <dbReference type="PROSITE-ProRule" id="PRU00221"/>
    </source>
</evidence>
<keyword evidence="9" id="KW-0333">Golgi apparatus</keyword>
<dbReference type="InterPro" id="IPR001680">
    <property type="entry name" value="WD40_rpt"/>
</dbReference>
<keyword evidence="3" id="KW-0813">Transport</keyword>
<dbReference type="Pfam" id="PF06957">
    <property type="entry name" value="COPI_C"/>
    <property type="match status" value="1"/>
</dbReference>
<reference evidence="15" key="1">
    <citation type="journal article" date="2019" name="Curr. Biol.">
        <title>Genome Sequence of Striga asiatica Provides Insight into the Evolution of Plant Parasitism.</title>
        <authorList>
            <person name="Yoshida S."/>
            <person name="Kim S."/>
            <person name="Wafula E.K."/>
            <person name="Tanskanen J."/>
            <person name="Kim Y.M."/>
            <person name="Honaas L."/>
            <person name="Yang Z."/>
            <person name="Spallek T."/>
            <person name="Conn C.E."/>
            <person name="Ichihashi Y."/>
            <person name="Cheong K."/>
            <person name="Cui S."/>
            <person name="Der J.P."/>
            <person name="Gundlach H."/>
            <person name="Jiao Y."/>
            <person name="Hori C."/>
            <person name="Ishida J.K."/>
            <person name="Kasahara H."/>
            <person name="Kiba T."/>
            <person name="Kim M.S."/>
            <person name="Koo N."/>
            <person name="Laohavisit A."/>
            <person name="Lee Y.H."/>
            <person name="Lumba S."/>
            <person name="McCourt P."/>
            <person name="Mortimer J.C."/>
            <person name="Mutuku J.M."/>
            <person name="Nomura T."/>
            <person name="Sasaki-Sekimoto Y."/>
            <person name="Seto Y."/>
            <person name="Wang Y."/>
            <person name="Wakatake T."/>
            <person name="Sakakibara H."/>
            <person name="Demura T."/>
            <person name="Yamaguchi S."/>
            <person name="Yoneyama K."/>
            <person name="Manabe R.I."/>
            <person name="Nelson D.C."/>
            <person name="Schulman A.H."/>
            <person name="Timko M.P."/>
            <person name="dePamphilis C.W."/>
            <person name="Choi D."/>
            <person name="Shirasu K."/>
        </authorList>
    </citation>
    <scope>NUCLEOTIDE SEQUENCE [LARGE SCALE GENOMIC DNA]</scope>
    <source>
        <strain evidence="15">cv. UVA1</strain>
    </source>
</reference>
<dbReference type="Gene3D" id="2.130.10.10">
    <property type="entry name" value="YVTN repeat-like/Quinoprotein amine dehydrogenase"/>
    <property type="match status" value="2"/>
</dbReference>